<proteinExistence type="inferred from homology"/>
<dbReference type="InterPro" id="IPR014729">
    <property type="entry name" value="Rossmann-like_a/b/a_fold"/>
</dbReference>
<feature type="domain" description="UspA" evidence="2">
    <location>
        <begin position="6"/>
        <end position="150"/>
    </location>
</feature>
<dbReference type="PANTHER" id="PTHR46268:SF15">
    <property type="entry name" value="UNIVERSAL STRESS PROTEIN HP_0031"/>
    <property type="match status" value="1"/>
</dbReference>
<dbReference type="Gene3D" id="3.40.50.620">
    <property type="entry name" value="HUPs"/>
    <property type="match status" value="1"/>
</dbReference>
<keyword evidence="4" id="KW-1185">Reference proteome</keyword>
<evidence type="ECO:0000313" key="3">
    <source>
        <dbReference type="EMBL" id="AJF05781.1"/>
    </source>
</evidence>
<organism evidence="3 4">
    <name type="scientific">Geoalkalibacter subterraneus</name>
    <dbReference type="NCBI Taxonomy" id="483547"/>
    <lineage>
        <taxon>Bacteria</taxon>
        <taxon>Pseudomonadati</taxon>
        <taxon>Thermodesulfobacteriota</taxon>
        <taxon>Desulfuromonadia</taxon>
        <taxon>Desulfuromonadales</taxon>
        <taxon>Geoalkalibacteraceae</taxon>
        <taxon>Geoalkalibacter</taxon>
    </lineage>
</organism>
<evidence type="ECO:0000256" key="1">
    <source>
        <dbReference type="ARBA" id="ARBA00008791"/>
    </source>
</evidence>
<evidence type="ECO:0000313" key="4">
    <source>
        <dbReference type="Proteomes" id="UP000035036"/>
    </source>
</evidence>
<dbReference type="KEGG" id="gsb:GSUB_03210"/>
<dbReference type="Proteomes" id="UP000035036">
    <property type="component" value="Chromosome"/>
</dbReference>
<dbReference type="InterPro" id="IPR006015">
    <property type="entry name" value="Universal_stress_UspA"/>
</dbReference>
<dbReference type="RefSeq" id="WP_040199166.1">
    <property type="nucleotide sequence ID" value="NZ_CP010311.1"/>
</dbReference>
<dbReference type="SUPFAM" id="SSF52402">
    <property type="entry name" value="Adenine nucleotide alpha hydrolases-like"/>
    <property type="match status" value="1"/>
</dbReference>
<reference evidence="3 4" key="1">
    <citation type="journal article" date="2015" name="Genome Announc.">
        <title>Genomes of Geoalkalibacter ferrihydriticus Z-0531T and Geoalkalibacter subterraneus Red1T, Two Haloalkaliphilic Metal-Reducing Deltaproteobacteria.</title>
        <authorList>
            <person name="Badalamenti J.P."/>
            <person name="Krajmalnik-Brown R."/>
            <person name="Torres C.I."/>
            <person name="Bond D.R."/>
        </authorList>
    </citation>
    <scope>NUCLEOTIDE SEQUENCE [LARGE SCALE GENOMIC DNA]</scope>
    <source>
        <strain evidence="3 4">Red1</strain>
    </source>
</reference>
<accession>A0A0B5FQA4</accession>
<gene>
    <name evidence="3" type="ORF">GSUB_03210</name>
</gene>
<sequence>MLNLSKKILVAIDGSPQSDKAAEEAVRLATASGKRFKSRVFAILVLPGNRAPSFTDFMPSPPPTERPDWEEKRKRIFYVVEKSAAEADVPLENVVVYGDPAEEIMAFAEQEEISVIVIGSSGAGRVRRTLLGSVSTKVALHAKCSVYVVR</sequence>
<protein>
    <submittedName>
        <fullName evidence="3">Universal stress protein</fullName>
    </submittedName>
</protein>
<dbReference type="HOGENOM" id="CLU_049301_16_0_7"/>
<dbReference type="EMBL" id="CP010311">
    <property type="protein sequence ID" value="AJF05781.1"/>
    <property type="molecule type" value="Genomic_DNA"/>
</dbReference>
<dbReference type="STRING" id="483547.GSUB_03210"/>
<dbReference type="OrthoDB" id="9788959at2"/>
<dbReference type="PRINTS" id="PR01438">
    <property type="entry name" value="UNVRSLSTRESS"/>
</dbReference>
<dbReference type="InterPro" id="IPR006016">
    <property type="entry name" value="UspA"/>
</dbReference>
<dbReference type="Pfam" id="PF00582">
    <property type="entry name" value="Usp"/>
    <property type="match status" value="1"/>
</dbReference>
<evidence type="ECO:0000259" key="2">
    <source>
        <dbReference type="Pfam" id="PF00582"/>
    </source>
</evidence>
<comment type="similarity">
    <text evidence="1">Belongs to the universal stress protein A family.</text>
</comment>
<name>A0A0B5FQA4_9BACT</name>
<dbReference type="PANTHER" id="PTHR46268">
    <property type="entry name" value="STRESS RESPONSE PROTEIN NHAX"/>
    <property type="match status" value="1"/>
</dbReference>
<dbReference type="CDD" id="cd00293">
    <property type="entry name" value="USP-like"/>
    <property type="match status" value="1"/>
</dbReference>
<dbReference type="AlphaFoldDB" id="A0A0B5FQA4"/>